<dbReference type="OrthoDB" id="1651364at2"/>
<dbReference type="InterPro" id="IPR025402">
    <property type="entry name" value="DMP19_C"/>
</dbReference>
<feature type="domain" description="DNA mimic protein DMP19 C-terminal" evidence="1">
    <location>
        <begin position="50"/>
        <end position="130"/>
    </location>
</feature>
<evidence type="ECO:0000259" key="1">
    <source>
        <dbReference type="Pfam" id="PF14300"/>
    </source>
</evidence>
<proteinExistence type="predicted"/>
<evidence type="ECO:0000313" key="2">
    <source>
        <dbReference type="EMBL" id="NBC71847.1"/>
    </source>
</evidence>
<evidence type="ECO:0000313" key="3">
    <source>
        <dbReference type="Proteomes" id="UP000558113"/>
    </source>
</evidence>
<name>A0A7X4YSN9_9BACL</name>
<gene>
    <name evidence="2" type="ORF">GT003_22860</name>
</gene>
<dbReference type="Pfam" id="PF14300">
    <property type="entry name" value="DMP19"/>
    <property type="match status" value="1"/>
</dbReference>
<dbReference type="Gene3D" id="1.20.1420.60">
    <property type="match status" value="1"/>
</dbReference>
<dbReference type="EMBL" id="JAAAMU010000014">
    <property type="protein sequence ID" value="NBC71847.1"/>
    <property type="molecule type" value="Genomic_DNA"/>
</dbReference>
<comment type="caution">
    <text evidence="2">The sequence shown here is derived from an EMBL/GenBank/DDBJ whole genome shotgun (WGS) entry which is preliminary data.</text>
</comment>
<reference evidence="2 3" key="1">
    <citation type="submission" date="2020-01" db="EMBL/GenBank/DDBJ databases">
        <title>Paenibacillus soybeanensis sp. nov. isolated from the nodules of soybean (Glycine max(L.) Merr).</title>
        <authorList>
            <person name="Wang H."/>
        </authorList>
    </citation>
    <scope>NUCLEOTIDE SEQUENCE [LARGE SCALE GENOMIC DNA]</scope>
    <source>
        <strain evidence="2 3">DSM 23054</strain>
    </source>
</reference>
<accession>A0A7X4YSN9</accession>
<sequence length="187" mass="21791">MDTIKDTVNNLLQQINLRTSNPEAILAHIAMNIYESDYKKLREKESFGLLPVLLQDIILLINFDIELQMNGIIGFLENSSGEFFEETIQALYRIHASEDFKIMSGIKDLLLLNHIDLRKIREDMNSLYLYQVSTSSDLHGRNMNELLDVIATQADGLYLYRKHANIFDDHVYRYVEANKESLMVYLR</sequence>
<dbReference type="AlphaFoldDB" id="A0A7X4YSN9"/>
<dbReference type="Proteomes" id="UP000558113">
    <property type="component" value="Unassembled WGS sequence"/>
</dbReference>
<keyword evidence="3" id="KW-1185">Reference proteome</keyword>
<protein>
    <submittedName>
        <fullName evidence="2">DUF4375 domain-containing protein</fullName>
    </submittedName>
</protein>
<organism evidence="2 3">
    <name type="scientific">Paenibacillus sacheonensis</name>
    <dbReference type="NCBI Taxonomy" id="742054"/>
    <lineage>
        <taxon>Bacteria</taxon>
        <taxon>Bacillati</taxon>
        <taxon>Bacillota</taxon>
        <taxon>Bacilli</taxon>
        <taxon>Bacillales</taxon>
        <taxon>Paenibacillaceae</taxon>
        <taxon>Paenibacillus</taxon>
    </lineage>
</organism>
<dbReference type="RefSeq" id="WP_161702215.1">
    <property type="nucleotide sequence ID" value="NZ_JAAAMU010000014.1"/>
</dbReference>